<protein>
    <submittedName>
        <fullName evidence="5">Acyl-CoA synthetase</fullName>
    </submittedName>
</protein>
<proteinExistence type="inferred from homology"/>
<feature type="domain" description="AMP-binding enzyme C-terminal" evidence="4">
    <location>
        <begin position="396"/>
        <end position="467"/>
    </location>
</feature>
<evidence type="ECO:0000313" key="5">
    <source>
        <dbReference type="EMBL" id="BBZ75543.1"/>
    </source>
</evidence>
<evidence type="ECO:0000259" key="3">
    <source>
        <dbReference type="Pfam" id="PF00501"/>
    </source>
</evidence>
<dbReference type="InterPro" id="IPR042099">
    <property type="entry name" value="ANL_N_sf"/>
</dbReference>
<reference evidence="5 6" key="1">
    <citation type="journal article" date="2019" name="Emerg. Microbes Infect.">
        <title>Comprehensive subspecies identification of 175 nontuberculous mycobacteria species based on 7547 genomic profiles.</title>
        <authorList>
            <person name="Matsumoto Y."/>
            <person name="Kinjo T."/>
            <person name="Motooka D."/>
            <person name="Nabeya D."/>
            <person name="Jung N."/>
            <person name="Uechi K."/>
            <person name="Horii T."/>
            <person name="Iida T."/>
            <person name="Fujita J."/>
            <person name="Nakamura S."/>
        </authorList>
    </citation>
    <scope>NUCLEOTIDE SEQUENCE [LARGE SCALE GENOMIC DNA]</scope>
    <source>
        <strain evidence="5 6">JCM 30275</strain>
    </source>
</reference>
<dbReference type="PROSITE" id="PS00455">
    <property type="entry name" value="AMP_BINDING"/>
    <property type="match status" value="1"/>
</dbReference>
<dbReference type="PANTHER" id="PTHR43201:SF5">
    <property type="entry name" value="MEDIUM-CHAIN ACYL-COA LIGASE ACSF2, MITOCHONDRIAL"/>
    <property type="match status" value="1"/>
</dbReference>
<dbReference type="GO" id="GO:0031956">
    <property type="term" value="F:medium-chain fatty acid-CoA ligase activity"/>
    <property type="evidence" value="ECO:0007669"/>
    <property type="project" value="TreeGrafter"/>
</dbReference>
<sequence>MVKSGSDAPAAGGYAGYLSAAAARWPGRVGLRFESTAWTYYELHRAVQSAAGRLTECGVCPGTRVLILAENCPEYLIAQFALAHIGAVFVTPNPYWTPVELDHGITASAATAAVFDASRSVPDGVSIAIDIATLLDADAPRVPATRTEPTAPQYIPFSSGTTGLPKGVVHTTASLCGGVEQLRHHTGLTERDRLALALPLCHIFGATMAAAAISVGAELTLFRRFDLDEALDHIRTAGVTVWPIAGAVAYRLANRDGLRRQDFSSLRFFMWGGSAVPADLAADLTERTGVPFLCSYGMTEAMMVAFNPIKDPSRWRLDSPGYPTAGTEIRVSPSGELLVRGPSVAAGYSGTDSEAFDDGWFATGDIGHLDDDGRVWIFDRLKDVLKVSGFQVAPTEVENALLAHPQVTEAAVIGEPDERTGETPVAYVVSSAGREELDDWLRHRLATYKRPTRYVFVDELPRTSVGKLRRAQLRRPTSPT</sequence>
<evidence type="ECO:0000259" key="4">
    <source>
        <dbReference type="Pfam" id="PF13193"/>
    </source>
</evidence>
<name>A0A6N4W588_9MYCO</name>
<keyword evidence="6" id="KW-1185">Reference proteome</keyword>
<dbReference type="InterPro" id="IPR045851">
    <property type="entry name" value="AMP-bd_C_sf"/>
</dbReference>
<dbReference type="InterPro" id="IPR000873">
    <property type="entry name" value="AMP-dep_synth/lig_dom"/>
</dbReference>
<dbReference type="EMBL" id="AP022620">
    <property type="protein sequence ID" value="BBZ75543.1"/>
    <property type="molecule type" value="Genomic_DNA"/>
</dbReference>
<dbReference type="Pfam" id="PF00501">
    <property type="entry name" value="AMP-binding"/>
    <property type="match status" value="1"/>
</dbReference>
<dbReference type="SUPFAM" id="SSF56801">
    <property type="entry name" value="Acetyl-CoA synthetase-like"/>
    <property type="match status" value="1"/>
</dbReference>
<dbReference type="Gene3D" id="3.40.50.12780">
    <property type="entry name" value="N-terminal domain of ligase-like"/>
    <property type="match status" value="1"/>
</dbReference>
<dbReference type="InterPro" id="IPR025110">
    <property type="entry name" value="AMP-bd_C"/>
</dbReference>
<feature type="domain" description="AMP-dependent synthetase/ligase" evidence="3">
    <location>
        <begin position="20"/>
        <end position="348"/>
    </location>
</feature>
<dbReference type="GO" id="GO:0006631">
    <property type="term" value="P:fatty acid metabolic process"/>
    <property type="evidence" value="ECO:0007669"/>
    <property type="project" value="TreeGrafter"/>
</dbReference>
<dbReference type="InterPro" id="IPR020845">
    <property type="entry name" value="AMP-binding_CS"/>
</dbReference>
<organism evidence="5 6">
    <name type="scientific">Mycolicibacterium anyangense</name>
    <dbReference type="NCBI Taxonomy" id="1431246"/>
    <lineage>
        <taxon>Bacteria</taxon>
        <taxon>Bacillati</taxon>
        <taxon>Actinomycetota</taxon>
        <taxon>Actinomycetes</taxon>
        <taxon>Mycobacteriales</taxon>
        <taxon>Mycobacteriaceae</taxon>
        <taxon>Mycolicibacterium</taxon>
    </lineage>
</organism>
<dbReference type="Proteomes" id="UP000467249">
    <property type="component" value="Chromosome"/>
</dbReference>
<comment type="similarity">
    <text evidence="1">Belongs to the ATP-dependent AMP-binding enzyme family.</text>
</comment>
<accession>A0A6N4W588</accession>
<dbReference type="Pfam" id="PF13193">
    <property type="entry name" value="AMP-binding_C"/>
    <property type="match status" value="1"/>
</dbReference>
<evidence type="ECO:0000313" key="6">
    <source>
        <dbReference type="Proteomes" id="UP000467249"/>
    </source>
</evidence>
<dbReference type="AlphaFoldDB" id="A0A6N4W588"/>
<dbReference type="KEGG" id="many:MANY_08800"/>
<evidence type="ECO:0000256" key="2">
    <source>
        <dbReference type="ARBA" id="ARBA00022598"/>
    </source>
</evidence>
<dbReference type="PANTHER" id="PTHR43201">
    <property type="entry name" value="ACYL-COA SYNTHETASE"/>
    <property type="match status" value="1"/>
</dbReference>
<keyword evidence="2" id="KW-0436">Ligase</keyword>
<gene>
    <name evidence="5" type="ORF">MANY_08800</name>
</gene>
<dbReference type="Gene3D" id="3.30.300.30">
    <property type="match status" value="1"/>
</dbReference>
<evidence type="ECO:0000256" key="1">
    <source>
        <dbReference type="ARBA" id="ARBA00006432"/>
    </source>
</evidence>